<dbReference type="PANTHER" id="PTHR21301:SF10">
    <property type="entry name" value="REVERSE TRANSCRIPTASE DOMAIN-CONTAINING PROTEIN"/>
    <property type="match status" value="1"/>
</dbReference>
<feature type="domain" description="Reverse transcriptase" evidence="1">
    <location>
        <begin position="1"/>
        <end position="273"/>
    </location>
</feature>
<dbReference type="EMBL" id="CP092871">
    <property type="protein sequence ID" value="UYV71799.1"/>
    <property type="molecule type" value="Genomic_DNA"/>
</dbReference>
<keyword evidence="3" id="KW-1185">Reference proteome</keyword>
<name>A0ABY6KT67_9ARAC</name>
<sequence length="319" mass="36846">MNQEDYRAKMHDLLGDDTTFSPISDKLKKSKHITPDDYKIFISNLSNSAYIYGLPKIHKPDVPLRPIIAYHHSPAYPLAKFLSNYLSPLLQNHRNIYSIRSTPHFINELTALKPAPHFTMCSFDVTSLYLSLPHNLIIDSLERFLDSQSVNSHTASSIVQLTKLCLSMNCFTFQENHYRQIKGSPMGSPLSSIVAEVAMSEIDNWITRTLPIDIQIWRRYIDDVFCLCRHGQESTILAALNSFKPQHLLHFGNRIKPGHPIPRHPNNTYRILIPHHSLLQKTVSPQLYPFQFTLPHFPQNQHSKNSHQKNLYPLFARYI</sequence>
<evidence type="ECO:0000259" key="1">
    <source>
        <dbReference type="PROSITE" id="PS50878"/>
    </source>
</evidence>
<reference evidence="2 3" key="1">
    <citation type="submission" date="2022-01" db="EMBL/GenBank/DDBJ databases">
        <title>A chromosomal length assembly of Cordylochernes scorpioides.</title>
        <authorList>
            <person name="Zeh D."/>
            <person name="Zeh J."/>
        </authorList>
    </citation>
    <scope>NUCLEOTIDE SEQUENCE [LARGE SCALE GENOMIC DNA]</scope>
    <source>
        <strain evidence="2">IN4F17</strain>
        <tissue evidence="2">Whole Body</tissue>
    </source>
</reference>
<dbReference type="InterPro" id="IPR000477">
    <property type="entry name" value="RT_dom"/>
</dbReference>
<dbReference type="Proteomes" id="UP001235939">
    <property type="component" value="Chromosome 09"/>
</dbReference>
<dbReference type="InterPro" id="IPR043502">
    <property type="entry name" value="DNA/RNA_pol_sf"/>
</dbReference>
<gene>
    <name evidence="2" type="ORF">LAZ67_9000450</name>
</gene>
<dbReference type="PANTHER" id="PTHR21301">
    <property type="entry name" value="REVERSE TRANSCRIPTASE"/>
    <property type="match status" value="1"/>
</dbReference>
<proteinExistence type="predicted"/>
<evidence type="ECO:0000313" key="2">
    <source>
        <dbReference type="EMBL" id="UYV71799.1"/>
    </source>
</evidence>
<organism evidence="2 3">
    <name type="scientific">Cordylochernes scorpioides</name>
    <dbReference type="NCBI Taxonomy" id="51811"/>
    <lineage>
        <taxon>Eukaryota</taxon>
        <taxon>Metazoa</taxon>
        <taxon>Ecdysozoa</taxon>
        <taxon>Arthropoda</taxon>
        <taxon>Chelicerata</taxon>
        <taxon>Arachnida</taxon>
        <taxon>Pseudoscorpiones</taxon>
        <taxon>Cheliferoidea</taxon>
        <taxon>Chernetidae</taxon>
        <taxon>Cordylochernes</taxon>
    </lineage>
</organism>
<dbReference type="PROSITE" id="PS50878">
    <property type="entry name" value="RT_POL"/>
    <property type="match status" value="1"/>
</dbReference>
<dbReference type="SUPFAM" id="SSF56672">
    <property type="entry name" value="DNA/RNA polymerases"/>
    <property type="match status" value="1"/>
</dbReference>
<accession>A0ABY6KT67</accession>
<protein>
    <recommendedName>
        <fullName evidence="1">Reverse transcriptase domain-containing protein</fullName>
    </recommendedName>
</protein>
<dbReference type="Pfam" id="PF00078">
    <property type="entry name" value="RVT_1"/>
    <property type="match status" value="1"/>
</dbReference>
<evidence type="ECO:0000313" key="3">
    <source>
        <dbReference type="Proteomes" id="UP001235939"/>
    </source>
</evidence>